<dbReference type="InterPro" id="IPR011711">
    <property type="entry name" value="GntR_C"/>
</dbReference>
<dbReference type="SMART" id="SM00895">
    <property type="entry name" value="FCD"/>
    <property type="match status" value="1"/>
</dbReference>
<dbReference type="InterPro" id="IPR000524">
    <property type="entry name" value="Tscrpt_reg_HTH_GntR"/>
</dbReference>
<dbReference type="EMBL" id="CP013747">
    <property type="protein sequence ID" value="ALV42461.1"/>
    <property type="molecule type" value="Genomic_DNA"/>
</dbReference>
<evidence type="ECO:0000256" key="2">
    <source>
        <dbReference type="ARBA" id="ARBA00023125"/>
    </source>
</evidence>
<dbReference type="PANTHER" id="PTHR43537">
    <property type="entry name" value="TRANSCRIPTIONAL REGULATOR, GNTR FAMILY"/>
    <property type="match status" value="1"/>
</dbReference>
<dbReference type="InterPro" id="IPR008920">
    <property type="entry name" value="TF_FadR/GntR_C"/>
</dbReference>
<evidence type="ECO:0000259" key="4">
    <source>
        <dbReference type="PROSITE" id="PS50949"/>
    </source>
</evidence>
<dbReference type="Pfam" id="PF07729">
    <property type="entry name" value="FCD"/>
    <property type="match status" value="1"/>
</dbReference>
<dbReference type="GO" id="GO:0003677">
    <property type="term" value="F:DNA binding"/>
    <property type="evidence" value="ECO:0007669"/>
    <property type="project" value="UniProtKB-KW"/>
</dbReference>
<evidence type="ECO:0000313" key="6">
    <source>
        <dbReference type="Proteomes" id="UP000065151"/>
    </source>
</evidence>
<dbReference type="Proteomes" id="UP000065151">
    <property type="component" value="Chromosome"/>
</dbReference>
<dbReference type="STRING" id="121292.AU252_15970"/>
<dbReference type="SUPFAM" id="SSF46785">
    <property type="entry name" value="Winged helix' DNA-binding domain"/>
    <property type="match status" value="1"/>
</dbReference>
<feature type="domain" description="HTH gntR-type" evidence="4">
    <location>
        <begin position="10"/>
        <end position="77"/>
    </location>
</feature>
<sequence length="237" mass="26089">MAAPDTTPRISARMMAYAQIRERIISGEDAPGTLLSENELAHHLGTSRQPIREALMLIAQEGLVEIRPQSGTYVTYLDPDIVAQAQFIREAIEVASLADCARNITPENAAALYELLDRQDACTTREEFYPLDEDFHRTLLAIAGHETAWATVSNAKGHLDRARYLGLSGYRGITEYAADHRHVLDAILAGDLSAAEDGLRSHLRFILDDVASMRAARPDLFSAPAGPERRTGRPARV</sequence>
<dbReference type="KEGG" id="psul:AU252_15970"/>
<dbReference type="GO" id="GO:0003700">
    <property type="term" value="F:DNA-binding transcription factor activity"/>
    <property type="evidence" value="ECO:0007669"/>
    <property type="project" value="InterPro"/>
</dbReference>
<gene>
    <name evidence="5" type="ORF">AU252_15970</name>
</gene>
<dbReference type="AlphaFoldDB" id="A0A0U3QDK0"/>
<protein>
    <recommendedName>
        <fullName evidence="4">HTH gntR-type domain-containing protein</fullName>
    </recommendedName>
</protein>
<dbReference type="PROSITE" id="PS50949">
    <property type="entry name" value="HTH_GNTR"/>
    <property type="match status" value="1"/>
</dbReference>
<dbReference type="Gene3D" id="1.10.10.10">
    <property type="entry name" value="Winged helix-like DNA-binding domain superfamily/Winged helix DNA-binding domain"/>
    <property type="match status" value="1"/>
</dbReference>
<dbReference type="PRINTS" id="PR00035">
    <property type="entry name" value="HTHGNTR"/>
</dbReference>
<evidence type="ECO:0000256" key="3">
    <source>
        <dbReference type="ARBA" id="ARBA00023163"/>
    </source>
</evidence>
<dbReference type="InterPro" id="IPR036390">
    <property type="entry name" value="WH_DNA-bd_sf"/>
</dbReference>
<proteinExistence type="predicted"/>
<accession>A0A0U3QDK0</accession>
<dbReference type="InterPro" id="IPR036388">
    <property type="entry name" value="WH-like_DNA-bd_sf"/>
</dbReference>
<dbReference type="Pfam" id="PF00392">
    <property type="entry name" value="GntR"/>
    <property type="match status" value="1"/>
</dbReference>
<keyword evidence="3" id="KW-0804">Transcription</keyword>
<dbReference type="CDD" id="cd07377">
    <property type="entry name" value="WHTH_GntR"/>
    <property type="match status" value="1"/>
</dbReference>
<dbReference type="SMART" id="SM00345">
    <property type="entry name" value="HTH_GNTR"/>
    <property type="match status" value="1"/>
</dbReference>
<name>A0A0U3QDK0_9MICC</name>
<keyword evidence="2" id="KW-0238">DNA-binding</keyword>
<evidence type="ECO:0000256" key="1">
    <source>
        <dbReference type="ARBA" id="ARBA00023015"/>
    </source>
</evidence>
<dbReference type="SUPFAM" id="SSF48008">
    <property type="entry name" value="GntR ligand-binding domain-like"/>
    <property type="match status" value="1"/>
</dbReference>
<dbReference type="RefSeq" id="WP_058931578.1">
    <property type="nucleotide sequence ID" value="NZ_CP013747.1"/>
</dbReference>
<evidence type="ECO:0000313" key="5">
    <source>
        <dbReference type="EMBL" id="ALV42461.1"/>
    </source>
</evidence>
<organism evidence="5">
    <name type="scientific">Pseudarthrobacter sulfonivorans</name>
    <dbReference type="NCBI Taxonomy" id="121292"/>
    <lineage>
        <taxon>Bacteria</taxon>
        <taxon>Bacillati</taxon>
        <taxon>Actinomycetota</taxon>
        <taxon>Actinomycetes</taxon>
        <taxon>Micrococcales</taxon>
        <taxon>Micrococcaceae</taxon>
        <taxon>Pseudarthrobacter</taxon>
    </lineage>
</organism>
<reference evidence="5 6" key="1">
    <citation type="submission" date="2015-12" db="EMBL/GenBank/DDBJ databases">
        <authorList>
            <person name="Shamseldin A."/>
            <person name="Moawad H."/>
            <person name="Abd El-Rahim W.M."/>
            <person name="Sadowsky M.J."/>
        </authorList>
    </citation>
    <scope>NUCLEOTIDE SEQUENCE [LARGE SCALE GENOMIC DNA]</scope>
    <source>
        <strain evidence="5 6">Ar51</strain>
    </source>
</reference>
<dbReference type="PANTHER" id="PTHR43537:SF6">
    <property type="entry name" value="HTH-TYPE TRANSCRIPTIONAL REPRESSOR RSPR"/>
    <property type="match status" value="1"/>
</dbReference>
<keyword evidence="1" id="KW-0805">Transcription regulation</keyword>
<dbReference type="Gene3D" id="1.20.120.530">
    <property type="entry name" value="GntR ligand-binding domain-like"/>
    <property type="match status" value="1"/>
</dbReference>